<dbReference type="EMBL" id="SPUK01000016">
    <property type="protein sequence ID" value="TQV92261.1"/>
    <property type="molecule type" value="Genomic_DNA"/>
</dbReference>
<dbReference type="AlphaFoldDB" id="A0A545US28"/>
<evidence type="ECO:0000256" key="1">
    <source>
        <dbReference type="SAM" id="MobiDB-lite"/>
    </source>
</evidence>
<name>A0A545US28_9HYPO</name>
<keyword evidence="4" id="KW-1185">Reference proteome</keyword>
<dbReference type="OrthoDB" id="4502894at2759"/>
<sequence length="200" mass="21867">MAEASDAPSAAAIDTVVRVARYVWSVPWSRYLARLVRLVALPLSLVTVPLSYVAEVVRVVAAPLIYLAAFLVSSVQGLFSLLVSLKLSAAAGIGIIAGVLLGATSSVITSYLGMQDSDEDPYERDRDYIDYYDEDEADRDDDLDERDYPHSRDMYQLGSPSYQKHLRASDPNAAGPIQRRVARGLLSQTIHEEDDDSSAA</sequence>
<feature type="region of interest" description="Disordered" evidence="1">
    <location>
        <begin position="131"/>
        <end position="178"/>
    </location>
</feature>
<feature type="compositionally biased region" description="Acidic residues" evidence="1">
    <location>
        <begin position="131"/>
        <end position="145"/>
    </location>
</feature>
<dbReference type="Proteomes" id="UP000315783">
    <property type="component" value="Unassembled WGS sequence"/>
</dbReference>
<protein>
    <submittedName>
        <fullName evidence="3">Uncharacterized protein</fullName>
    </submittedName>
</protein>
<accession>A0A545US28</accession>
<gene>
    <name evidence="3" type="ORF">IF1G_09333</name>
</gene>
<evidence type="ECO:0000256" key="2">
    <source>
        <dbReference type="SAM" id="Phobius"/>
    </source>
</evidence>
<keyword evidence="2" id="KW-0812">Transmembrane</keyword>
<keyword evidence="2" id="KW-0472">Membrane</keyword>
<keyword evidence="2" id="KW-1133">Transmembrane helix</keyword>
<feature type="transmembrane region" description="Helical" evidence="2">
    <location>
        <begin position="89"/>
        <end position="114"/>
    </location>
</feature>
<reference evidence="3 4" key="1">
    <citation type="journal article" date="2019" name="Appl. Microbiol. Biotechnol.">
        <title>Genome sequence of Isaria javanica and comparative genome analysis insights into family S53 peptidase evolution in fungal entomopathogens.</title>
        <authorList>
            <person name="Lin R."/>
            <person name="Zhang X."/>
            <person name="Xin B."/>
            <person name="Zou M."/>
            <person name="Gao Y."/>
            <person name="Qin F."/>
            <person name="Hu Q."/>
            <person name="Xie B."/>
            <person name="Cheng X."/>
        </authorList>
    </citation>
    <scope>NUCLEOTIDE SEQUENCE [LARGE SCALE GENOMIC DNA]</scope>
    <source>
        <strain evidence="3 4">IJ1G</strain>
    </source>
</reference>
<evidence type="ECO:0000313" key="4">
    <source>
        <dbReference type="Proteomes" id="UP000315783"/>
    </source>
</evidence>
<evidence type="ECO:0000313" key="3">
    <source>
        <dbReference type="EMBL" id="TQV92261.1"/>
    </source>
</evidence>
<comment type="caution">
    <text evidence="3">The sequence shown here is derived from an EMBL/GenBank/DDBJ whole genome shotgun (WGS) entry which is preliminary data.</text>
</comment>
<feature type="transmembrane region" description="Helical" evidence="2">
    <location>
        <begin position="64"/>
        <end position="83"/>
    </location>
</feature>
<proteinExistence type="predicted"/>
<organism evidence="3 4">
    <name type="scientific">Cordyceps javanica</name>
    <dbReference type="NCBI Taxonomy" id="43265"/>
    <lineage>
        <taxon>Eukaryota</taxon>
        <taxon>Fungi</taxon>
        <taxon>Dikarya</taxon>
        <taxon>Ascomycota</taxon>
        <taxon>Pezizomycotina</taxon>
        <taxon>Sordariomycetes</taxon>
        <taxon>Hypocreomycetidae</taxon>
        <taxon>Hypocreales</taxon>
        <taxon>Cordycipitaceae</taxon>
        <taxon>Cordyceps</taxon>
    </lineage>
</organism>
<feature type="transmembrane region" description="Helical" evidence="2">
    <location>
        <begin position="31"/>
        <end position="52"/>
    </location>
</feature>